<organism evidence="1 2">
    <name type="scientific">Staurois parvus</name>
    <dbReference type="NCBI Taxonomy" id="386267"/>
    <lineage>
        <taxon>Eukaryota</taxon>
        <taxon>Metazoa</taxon>
        <taxon>Chordata</taxon>
        <taxon>Craniata</taxon>
        <taxon>Vertebrata</taxon>
        <taxon>Euteleostomi</taxon>
        <taxon>Amphibia</taxon>
        <taxon>Batrachia</taxon>
        <taxon>Anura</taxon>
        <taxon>Neobatrachia</taxon>
        <taxon>Ranoidea</taxon>
        <taxon>Ranidae</taxon>
        <taxon>Staurois</taxon>
    </lineage>
</organism>
<sequence>MILHFQGENCMQTIQFSPLSAPAHCFAWLCIAEPCKAVCLQLKALTQPIVKPLTANS</sequence>
<dbReference type="EMBL" id="CATNWA010016296">
    <property type="protein sequence ID" value="CAI9591535.1"/>
    <property type="molecule type" value="Genomic_DNA"/>
</dbReference>
<dbReference type="Proteomes" id="UP001162483">
    <property type="component" value="Unassembled WGS sequence"/>
</dbReference>
<comment type="caution">
    <text evidence="1">The sequence shown here is derived from an EMBL/GenBank/DDBJ whole genome shotgun (WGS) entry which is preliminary data.</text>
</comment>
<gene>
    <name evidence="1" type="ORF">SPARVUS_LOCUS11228310</name>
</gene>
<accession>A0ABN9F396</accession>
<evidence type="ECO:0000313" key="2">
    <source>
        <dbReference type="Proteomes" id="UP001162483"/>
    </source>
</evidence>
<proteinExistence type="predicted"/>
<reference evidence="1" key="1">
    <citation type="submission" date="2023-05" db="EMBL/GenBank/DDBJ databases">
        <authorList>
            <person name="Stuckert A."/>
        </authorList>
    </citation>
    <scope>NUCLEOTIDE SEQUENCE</scope>
</reference>
<keyword evidence="2" id="KW-1185">Reference proteome</keyword>
<name>A0ABN9F396_9NEOB</name>
<evidence type="ECO:0000313" key="1">
    <source>
        <dbReference type="EMBL" id="CAI9591535.1"/>
    </source>
</evidence>
<protein>
    <submittedName>
        <fullName evidence="1">Uncharacterized protein</fullName>
    </submittedName>
</protein>